<evidence type="ECO:0000256" key="1">
    <source>
        <dbReference type="SAM" id="MobiDB-lite"/>
    </source>
</evidence>
<protein>
    <recommendedName>
        <fullName evidence="4">SPOR domain-containing protein</fullName>
    </recommendedName>
</protein>
<accession>A0A931NE29</accession>
<dbReference type="RefSeq" id="WP_198100857.1">
    <property type="nucleotide sequence ID" value="NZ_JAEDAL010000004.1"/>
</dbReference>
<feature type="compositionally biased region" description="Pro residues" evidence="1">
    <location>
        <begin position="256"/>
        <end position="271"/>
    </location>
</feature>
<gene>
    <name evidence="2" type="ORF">I7X43_10355</name>
</gene>
<feature type="compositionally biased region" description="Low complexity" evidence="1">
    <location>
        <begin position="206"/>
        <end position="255"/>
    </location>
</feature>
<sequence length="470" mass="49473">MTVTLADIERVVREWHNRHPLARRVRGEAIHSVGWVGLPYMRASQAAEPSLDAPAAPPAPPRPKSLGWHRWRRGNGGAGPWRVFSETFIDGIAPRAVDAFAGHCAWVHVLEGTEDWPLRRIQVDERLAEACHGAWPTERWLLTAAIEYRGDKIRVLIGESQGKLKVLGRHRHWDRLKLTGTGLLIAGAGALGMAAILDRPSPSNEPVRSPQAPASAPSARSSGSPTPLAPASAPATAASASAAPSAPSVQSAAPASDPPEPGPIPSAPVFPPAAASAAPGTANTPSSGGPPHPVGTSSPGSKASVPLRADGEPDIRPRLGPVHRVRPPKPAASELVGPPPAEKASRRSPKSAIQSEAGERESAPPALTGRDRPRSGADKPEHIRAAPTAAGPQVALVSPAFAKKAEAEERLSQMQAHLQATVREGDLQGEVFETPQGWRAAVWPFATRAEAQIVNATMVARGWKTRAVDF</sequence>
<feature type="region of interest" description="Disordered" evidence="1">
    <location>
        <begin position="197"/>
        <end position="391"/>
    </location>
</feature>
<feature type="region of interest" description="Disordered" evidence="1">
    <location>
        <begin position="49"/>
        <end position="70"/>
    </location>
</feature>
<evidence type="ECO:0008006" key="4">
    <source>
        <dbReference type="Google" id="ProtNLM"/>
    </source>
</evidence>
<proteinExistence type="predicted"/>
<feature type="compositionally biased region" description="Low complexity" evidence="1">
    <location>
        <begin position="272"/>
        <end position="287"/>
    </location>
</feature>
<organism evidence="2 3">
    <name type="scientific">Inhella gelatinilytica</name>
    <dbReference type="NCBI Taxonomy" id="2795030"/>
    <lineage>
        <taxon>Bacteria</taxon>
        <taxon>Pseudomonadati</taxon>
        <taxon>Pseudomonadota</taxon>
        <taxon>Betaproteobacteria</taxon>
        <taxon>Burkholderiales</taxon>
        <taxon>Sphaerotilaceae</taxon>
        <taxon>Inhella</taxon>
    </lineage>
</organism>
<evidence type="ECO:0000313" key="3">
    <source>
        <dbReference type="Proteomes" id="UP000620139"/>
    </source>
</evidence>
<comment type="caution">
    <text evidence="2">The sequence shown here is derived from an EMBL/GenBank/DDBJ whole genome shotgun (WGS) entry which is preliminary data.</text>
</comment>
<keyword evidence="3" id="KW-1185">Reference proteome</keyword>
<reference evidence="2" key="1">
    <citation type="submission" date="2020-12" db="EMBL/GenBank/DDBJ databases">
        <title>The genome sequence of Inhella sp. 4Y17.</title>
        <authorList>
            <person name="Liu Y."/>
        </authorList>
    </citation>
    <scope>NUCLEOTIDE SEQUENCE</scope>
    <source>
        <strain evidence="2">4Y10</strain>
    </source>
</reference>
<evidence type="ECO:0000313" key="2">
    <source>
        <dbReference type="EMBL" id="MBH9553249.1"/>
    </source>
</evidence>
<feature type="compositionally biased region" description="Basic and acidic residues" evidence="1">
    <location>
        <begin position="369"/>
        <end position="384"/>
    </location>
</feature>
<name>A0A931NE29_9BURK</name>
<dbReference type="AlphaFoldDB" id="A0A931NE29"/>
<dbReference type="EMBL" id="JAEDAL010000004">
    <property type="protein sequence ID" value="MBH9553249.1"/>
    <property type="molecule type" value="Genomic_DNA"/>
</dbReference>
<dbReference type="Proteomes" id="UP000620139">
    <property type="component" value="Unassembled WGS sequence"/>
</dbReference>